<dbReference type="InterPro" id="IPR013324">
    <property type="entry name" value="RNA_pol_sigma_r3/r4-like"/>
</dbReference>
<comment type="caution">
    <text evidence="8">The sequence shown here is derived from an EMBL/GenBank/DDBJ whole genome shotgun (WGS) entry which is preliminary data.</text>
</comment>
<feature type="domain" description="RNA polymerase sigma-70 region 2" evidence="6">
    <location>
        <begin position="52"/>
        <end position="98"/>
    </location>
</feature>
<keyword evidence="5" id="KW-0804">Transcription</keyword>
<gene>
    <name evidence="8" type="ORF">F7Q92_20975</name>
</gene>
<dbReference type="OrthoDB" id="9780326at2"/>
<dbReference type="RefSeq" id="WP_151126012.1">
    <property type="nucleotide sequence ID" value="NZ_CP088081.1"/>
</dbReference>
<evidence type="ECO:0000256" key="1">
    <source>
        <dbReference type="ARBA" id="ARBA00010641"/>
    </source>
</evidence>
<name>A0A643F3H1_IDEDE</name>
<keyword evidence="9" id="KW-1185">Reference proteome</keyword>
<feature type="domain" description="RNA polymerase sigma factor 70 region 4 type 2" evidence="7">
    <location>
        <begin position="145"/>
        <end position="186"/>
    </location>
</feature>
<evidence type="ECO:0000259" key="6">
    <source>
        <dbReference type="Pfam" id="PF04542"/>
    </source>
</evidence>
<dbReference type="Pfam" id="PF04542">
    <property type="entry name" value="Sigma70_r2"/>
    <property type="match status" value="1"/>
</dbReference>
<protein>
    <submittedName>
        <fullName evidence="8">Sigma-70 family RNA polymerase sigma factor</fullName>
    </submittedName>
</protein>
<dbReference type="NCBIfam" id="TIGR02937">
    <property type="entry name" value="sigma70-ECF"/>
    <property type="match status" value="1"/>
</dbReference>
<dbReference type="AlphaFoldDB" id="A0A643F3H1"/>
<reference evidence="8 9" key="1">
    <citation type="submission" date="2019-09" db="EMBL/GenBank/DDBJ databases">
        <title>Draft genome sequences of 48 bacterial type strains from the CCUG.</title>
        <authorList>
            <person name="Tunovic T."/>
            <person name="Pineiro-Iglesias B."/>
            <person name="Unosson C."/>
            <person name="Inganas E."/>
            <person name="Ohlen M."/>
            <person name="Cardew S."/>
            <person name="Jensie-Markopoulos S."/>
            <person name="Salva-Serra F."/>
            <person name="Jaen-Luchoro D."/>
            <person name="Karlsson R."/>
            <person name="Svensson-Stadler L."/>
            <person name="Chun J."/>
            <person name="Moore E."/>
        </authorList>
    </citation>
    <scope>NUCLEOTIDE SEQUENCE [LARGE SCALE GENOMIC DNA]</scope>
    <source>
        <strain evidence="8 9">CCUG 30977</strain>
    </source>
</reference>
<dbReference type="Gene3D" id="1.10.1740.10">
    <property type="match status" value="1"/>
</dbReference>
<dbReference type="SUPFAM" id="SSF88659">
    <property type="entry name" value="Sigma3 and sigma4 domains of RNA polymerase sigma factors"/>
    <property type="match status" value="1"/>
</dbReference>
<dbReference type="PANTHER" id="PTHR43133">
    <property type="entry name" value="RNA POLYMERASE ECF-TYPE SIGMA FACTO"/>
    <property type="match status" value="1"/>
</dbReference>
<evidence type="ECO:0000259" key="7">
    <source>
        <dbReference type="Pfam" id="PF08281"/>
    </source>
</evidence>
<keyword evidence="2" id="KW-0805">Transcription regulation</keyword>
<dbReference type="GO" id="GO:0003677">
    <property type="term" value="F:DNA binding"/>
    <property type="evidence" value="ECO:0007669"/>
    <property type="project" value="UniProtKB-KW"/>
</dbReference>
<dbReference type="Pfam" id="PF08281">
    <property type="entry name" value="Sigma70_r4_2"/>
    <property type="match status" value="1"/>
</dbReference>
<accession>A0A643F3H1</accession>
<dbReference type="InterPro" id="IPR036388">
    <property type="entry name" value="WH-like_DNA-bd_sf"/>
</dbReference>
<evidence type="ECO:0000313" key="9">
    <source>
        <dbReference type="Proteomes" id="UP000430120"/>
    </source>
</evidence>
<comment type="similarity">
    <text evidence="1">Belongs to the sigma-70 factor family. ECF subfamily.</text>
</comment>
<evidence type="ECO:0000313" key="8">
    <source>
        <dbReference type="EMBL" id="KAB0572809.1"/>
    </source>
</evidence>
<dbReference type="Proteomes" id="UP000430120">
    <property type="component" value="Unassembled WGS sequence"/>
</dbReference>
<dbReference type="PANTHER" id="PTHR43133:SF8">
    <property type="entry name" value="RNA POLYMERASE SIGMA FACTOR HI_1459-RELATED"/>
    <property type="match status" value="1"/>
</dbReference>
<dbReference type="GO" id="GO:0006352">
    <property type="term" value="P:DNA-templated transcription initiation"/>
    <property type="evidence" value="ECO:0007669"/>
    <property type="project" value="InterPro"/>
</dbReference>
<organism evidence="8 9">
    <name type="scientific">Ideonella dechloratans</name>
    <dbReference type="NCBI Taxonomy" id="36863"/>
    <lineage>
        <taxon>Bacteria</taxon>
        <taxon>Pseudomonadati</taxon>
        <taxon>Pseudomonadota</taxon>
        <taxon>Betaproteobacteria</taxon>
        <taxon>Burkholderiales</taxon>
        <taxon>Sphaerotilaceae</taxon>
        <taxon>Ideonella</taxon>
    </lineage>
</organism>
<dbReference type="InterPro" id="IPR039425">
    <property type="entry name" value="RNA_pol_sigma-70-like"/>
</dbReference>
<dbReference type="EMBL" id="VZPB01000099">
    <property type="protein sequence ID" value="KAB0572809.1"/>
    <property type="molecule type" value="Genomic_DNA"/>
</dbReference>
<keyword evidence="4" id="KW-0238">DNA-binding</keyword>
<dbReference type="InterPro" id="IPR013325">
    <property type="entry name" value="RNA_pol_sigma_r2"/>
</dbReference>
<evidence type="ECO:0000256" key="3">
    <source>
        <dbReference type="ARBA" id="ARBA00023082"/>
    </source>
</evidence>
<evidence type="ECO:0000256" key="2">
    <source>
        <dbReference type="ARBA" id="ARBA00023015"/>
    </source>
</evidence>
<dbReference type="Gene3D" id="1.10.10.10">
    <property type="entry name" value="Winged helix-like DNA-binding domain superfamily/Winged helix DNA-binding domain"/>
    <property type="match status" value="1"/>
</dbReference>
<sequence>MSDDRTMNPLLQLAALQSGDEQALKMLWHDWAGKVQVFARLQLAPCGAEAEALAQEVTADVFLDLWRHPDRFDGRVAFGTWLLTLARNKAVDRLRQRRLGATLQTELSEAAWQALPDDAPTPPEGLARQQRRHGVLDCLRRLGNALQREALMLWALEDMPLADIARLQNTPENTVKTRLFHGRRHLRDCLQQWLGREEGATP</sequence>
<keyword evidence="3" id="KW-0731">Sigma factor</keyword>
<proteinExistence type="inferred from homology"/>
<dbReference type="SUPFAM" id="SSF88946">
    <property type="entry name" value="Sigma2 domain of RNA polymerase sigma factors"/>
    <property type="match status" value="1"/>
</dbReference>
<dbReference type="InterPro" id="IPR014284">
    <property type="entry name" value="RNA_pol_sigma-70_dom"/>
</dbReference>
<dbReference type="GO" id="GO:0016987">
    <property type="term" value="F:sigma factor activity"/>
    <property type="evidence" value="ECO:0007669"/>
    <property type="project" value="UniProtKB-KW"/>
</dbReference>
<evidence type="ECO:0000256" key="5">
    <source>
        <dbReference type="ARBA" id="ARBA00023163"/>
    </source>
</evidence>
<dbReference type="InterPro" id="IPR013249">
    <property type="entry name" value="RNA_pol_sigma70_r4_t2"/>
</dbReference>
<dbReference type="InterPro" id="IPR007627">
    <property type="entry name" value="RNA_pol_sigma70_r2"/>
</dbReference>
<evidence type="ECO:0000256" key="4">
    <source>
        <dbReference type="ARBA" id="ARBA00023125"/>
    </source>
</evidence>